<reference evidence="6 7" key="1">
    <citation type="journal article" date="2020" name="Microb. Ecol.">
        <title>Ecogenomics of the Marine Benthic Filamentous Cyanobacterium Adonisia.</title>
        <authorList>
            <person name="Walter J.M."/>
            <person name="Coutinho F.H."/>
            <person name="Leomil L."/>
            <person name="Hargreaves P.I."/>
            <person name="Campeao M.E."/>
            <person name="Vieira V.V."/>
            <person name="Silva B.S."/>
            <person name="Fistarol G.O."/>
            <person name="Salomon P.S."/>
            <person name="Sawabe T."/>
            <person name="Mino S."/>
            <person name="Hosokawa M."/>
            <person name="Miyashita H."/>
            <person name="Maruyama F."/>
            <person name="van Verk M.C."/>
            <person name="Dutilh B.E."/>
            <person name="Thompson C.C."/>
            <person name="Thompson F.L."/>
        </authorList>
    </citation>
    <scope>NUCLEOTIDE SEQUENCE [LARGE SCALE GENOMIC DNA]</scope>
    <source>
        <strain evidence="6 7">CCMR0082</strain>
    </source>
</reference>
<evidence type="ECO:0000256" key="5">
    <source>
        <dbReference type="ARBA" id="ARBA00022801"/>
    </source>
</evidence>
<evidence type="ECO:0000313" key="6">
    <source>
        <dbReference type="EMBL" id="NEZ67715.1"/>
    </source>
</evidence>
<dbReference type="GO" id="GO:0004540">
    <property type="term" value="F:RNA nuclease activity"/>
    <property type="evidence" value="ECO:0007669"/>
    <property type="project" value="InterPro"/>
</dbReference>
<dbReference type="InterPro" id="IPR008201">
    <property type="entry name" value="HepT-like"/>
</dbReference>
<dbReference type="Proteomes" id="UP000473574">
    <property type="component" value="Unassembled WGS sequence"/>
</dbReference>
<sequence>MTPHWLAHAIHILASTDLIQETVHKSMGYFQEPMLYRGILRTLHTLFESAYKLPDDIKAQHPSLPWQDFRDLRNILVHDYLGDFTQENTLEIIDQVLPALREAMLMHVPNWDEIKNDYQL</sequence>
<keyword evidence="1" id="KW-0597">Phosphoprotein</keyword>
<keyword evidence="2" id="KW-1277">Toxin-antitoxin system</keyword>
<dbReference type="GO" id="GO:0016787">
    <property type="term" value="F:hydrolase activity"/>
    <property type="evidence" value="ECO:0007669"/>
    <property type="project" value="UniProtKB-KW"/>
</dbReference>
<evidence type="ECO:0000256" key="2">
    <source>
        <dbReference type="ARBA" id="ARBA00022649"/>
    </source>
</evidence>
<proteinExistence type="predicted"/>
<dbReference type="GO" id="GO:0000166">
    <property type="term" value="F:nucleotide binding"/>
    <property type="evidence" value="ECO:0007669"/>
    <property type="project" value="UniProtKB-KW"/>
</dbReference>
<dbReference type="RefSeq" id="WP_250565203.1">
    <property type="nucleotide sequence ID" value="NZ_QZCE01000002.1"/>
</dbReference>
<protein>
    <submittedName>
        <fullName evidence="6">DUF86 domain-containing protein</fullName>
    </submittedName>
</protein>
<dbReference type="EMBL" id="QZCE01000002">
    <property type="protein sequence ID" value="NEZ67715.1"/>
    <property type="molecule type" value="Genomic_DNA"/>
</dbReference>
<dbReference type="AlphaFoldDB" id="A0A6M0SGU1"/>
<accession>A0A6M0SGU1</accession>
<gene>
    <name evidence="6" type="ORF">D0962_33985</name>
</gene>
<dbReference type="PANTHER" id="PTHR34139:SF1">
    <property type="entry name" value="RNASE MJ1380-RELATED"/>
    <property type="match status" value="1"/>
</dbReference>
<keyword evidence="5" id="KW-0378">Hydrolase</keyword>
<keyword evidence="3" id="KW-0540">Nuclease</keyword>
<dbReference type="PANTHER" id="PTHR34139">
    <property type="entry name" value="UPF0331 PROTEIN MJ0127"/>
    <property type="match status" value="1"/>
</dbReference>
<dbReference type="GO" id="GO:0110001">
    <property type="term" value="C:toxin-antitoxin complex"/>
    <property type="evidence" value="ECO:0007669"/>
    <property type="project" value="InterPro"/>
</dbReference>
<comment type="caution">
    <text evidence="6">The sequence shown here is derived from an EMBL/GenBank/DDBJ whole genome shotgun (WGS) entry which is preliminary data.</text>
</comment>
<organism evidence="6 7">
    <name type="scientific">Adonisia turfae CCMR0082</name>
    <dbReference type="NCBI Taxonomy" id="2304604"/>
    <lineage>
        <taxon>Bacteria</taxon>
        <taxon>Bacillati</taxon>
        <taxon>Cyanobacteriota</taxon>
        <taxon>Adonisia</taxon>
        <taxon>Adonisia turfae</taxon>
    </lineage>
</organism>
<dbReference type="Pfam" id="PF01934">
    <property type="entry name" value="HepT-like"/>
    <property type="match status" value="1"/>
</dbReference>
<dbReference type="InterPro" id="IPR051813">
    <property type="entry name" value="HepT_RNase_toxin"/>
</dbReference>
<keyword evidence="4" id="KW-0547">Nucleotide-binding</keyword>
<evidence type="ECO:0000256" key="4">
    <source>
        <dbReference type="ARBA" id="ARBA00022741"/>
    </source>
</evidence>
<evidence type="ECO:0000256" key="3">
    <source>
        <dbReference type="ARBA" id="ARBA00022722"/>
    </source>
</evidence>
<evidence type="ECO:0000256" key="1">
    <source>
        <dbReference type="ARBA" id="ARBA00022553"/>
    </source>
</evidence>
<name>A0A6M0SGU1_9CYAN</name>
<evidence type="ECO:0000313" key="7">
    <source>
        <dbReference type="Proteomes" id="UP000473574"/>
    </source>
</evidence>